<evidence type="ECO:0000256" key="8">
    <source>
        <dbReference type="ARBA" id="ARBA00023136"/>
    </source>
</evidence>
<keyword evidence="8" id="KW-0472">Membrane</keyword>
<dbReference type="RefSeq" id="WP_090327685.1">
    <property type="nucleotide sequence ID" value="NZ_FNSL01000001.1"/>
</dbReference>
<dbReference type="Gene3D" id="3.40.1550.10">
    <property type="entry name" value="CheC-like"/>
    <property type="match status" value="1"/>
</dbReference>
<keyword evidence="12" id="KW-0282">Flagellum</keyword>
<evidence type="ECO:0000256" key="1">
    <source>
        <dbReference type="ARBA" id="ARBA00004117"/>
    </source>
</evidence>
<protein>
    <recommendedName>
        <fullName evidence="4">Flagellar motor switch protein FliM</fullName>
    </recommendedName>
</protein>
<dbReference type="InterPro" id="IPR028976">
    <property type="entry name" value="CheC-like_sf"/>
</dbReference>
<comment type="subcellular location">
    <subcellularLocation>
        <location evidence="1">Bacterial flagellum basal body</location>
    </subcellularLocation>
    <subcellularLocation>
        <location evidence="2">Cell membrane</location>
        <topology evidence="2">Peripheral membrane protein</topology>
    </subcellularLocation>
</comment>
<dbReference type="Pfam" id="PF01052">
    <property type="entry name" value="FliMN_C"/>
    <property type="match status" value="1"/>
</dbReference>
<dbReference type="GO" id="GO:0050918">
    <property type="term" value="P:positive chemotaxis"/>
    <property type="evidence" value="ECO:0007669"/>
    <property type="project" value="TreeGrafter"/>
</dbReference>
<keyword evidence="13" id="KW-1185">Reference proteome</keyword>
<evidence type="ECO:0000259" key="11">
    <source>
        <dbReference type="Pfam" id="PF01052"/>
    </source>
</evidence>
<dbReference type="InterPro" id="IPR001543">
    <property type="entry name" value="FliN-like_C"/>
</dbReference>
<gene>
    <name evidence="12" type="ORF">SAMN05216452_1352</name>
</gene>
<comment type="function">
    <text evidence="10">FliM is one of three proteins (FliG, FliN, FliM) that forms the rotor-mounted switch complex (C ring), located at the base of the basal body. This complex interacts with the CheY and CheZ chemotaxis proteins, in addition to contacting components of the motor that determine the direction of flagellar rotation.</text>
</comment>
<dbReference type="PANTHER" id="PTHR30034:SF6">
    <property type="entry name" value="YOP PROTEINS TRANSLOCATION PROTEIN Q"/>
    <property type="match status" value="1"/>
</dbReference>
<evidence type="ECO:0000256" key="3">
    <source>
        <dbReference type="ARBA" id="ARBA00011049"/>
    </source>
</evidence>
<keyword evidence="6" id="KW-0145">Chemotaxis</keyword>
<keyword evidence="5" id="KW-1003">Cell membrane</keyword>
<keyword evidence="12" id="KW-0966">Cell projection</keyword>
<keyword evidence="12" id="KW-0969">Cilium</keyword>
<evidence type="ECO:0000256" key="4">
    <source>
        <dbReference type="ARBA" id="ARBA00021898"/>
    </source>
</evidence>
<dbReference type="GO" id="GO:0071978">
    <property type="term" value="P:bacterial-type flagellum-dependent swarming motility"/>
    <property type="evidence" value="ECO:0007669"/>
    <property type="project" value="TreeGrafter"/>
</dbReference>
<dbReference type="AlphaFoldDB" id="A0A1H4JI47"/>
<dbReference type="EMBL" id="FNSL01000001">
    <property type="protein sequence ID" value="SEB45282.1"/>
    <property type="molecule type" value="Genomic_DNA"/>
</dbReference>
<evidence type="ECO:0000256" key="2">
    <source>
        <dbReference type="ARBA" id="ARBA00004202"/>
    </source>
</evidence>
<evidence type="ECO:0000256" key="9">
    <source>
        <dbReference type="ARBA" id="ARBA00023143"/>
    </source>
</evidence>
<dbReference type="GO" id="GO:0009425">
    <property type="term" value="C:bacterial-type flagellum basal body"/>
    <property type="evidence" value="ECO:0007669"/>
    <property type="project" value="UniProtKB-SubCell"/>
</dbReference>
<dbReference type="Proteomes" id="UP000199064">
    <property type="component" value="Unassembled WGS sequence"/>
</dbReference>
<dbReference type="SUPFAM" id="SSF101801">
    <property type="entry name" value="Surface presentation of antigens (SPOA)"/>
    <property type="match status" value="1"/>
</dbReference>
<proteinExistence type="inferred from homology"/>
<reference evidence="13" key="1">
    <citation type="submission" date="2016-10" db="EMBL/GenBank/DDBJ databases">
        <authorList>
            <person name="Varghese N."/>
            <person name="Submissions S."/>
        </authorList>
    </citation>
    <scope>NUCLEOTIDE SEQUENCE [LARGE SCALE GENOMIC DNA]</scope>
    <source>
        <strain evidence="13">ES.061</strain>
    </source>
</reference>
<dbReference type="InterPro" id="IPR036429">
    <property type="entry name" value="SpoA-like_sf"/>
</dbReference>
<organism evidence="12 13">
    <name type="scientific">Nitratireductor aquibiodomus</name>
    <dbReference type="NCBI Taxonomy" id="204799"/>
    <lineage>
        <taxon>Bacteria</taxon>
        <taxon>Pseudomonadati</taxon>
        <taxon>Pseudomonadota</taxon>
        <taxon>Alphaproteobacteria</taxon>
        <taxon>Hyphomicrobiales</taxon>
        <taxon>Phyllobacteriaceae</taxon>
        <taxon>Nitratireductor</taxon>
    </lineage>
</organism>
<evidence type="ECO:0000256" key="6">
    <source>
        <dbReference type="ARBA" id="ARBA00022500"/>
    </source>
</evidence>
<accession>A0A1H4JI47</accession>
<evidence type="ECO:0000313" key="12">
    <source>
        <dbReference type="EMBL" id="SEB45282.1"/>
    </source>
</evidence>
<dbReference type="Gene3D" id="2.30.330.10">
    <property type="entry name" value="SpoA-like"/>
    <property type="match status" value="1"/>
</dbReference>
<dbReference type="PANTHER" id="PTHR30034">
    <property type="entry name" value="FLAGELLAR MOTOR SWITCH PROTEIN FLIM"/>
    <property type="match status" value="1"/>
</dbReference>
<evidence type="ECO:0000256" key="7">
    <source>
        <dbReference type="ARBA" id="ARBA00022779"/>
    </source>
</evidence>
<comment type="similarity">
    <text evidence="3">Belongs to the FliM family.</text>
</comment>
<name>A0A1H4JI47_9HYPH</name>
<keyword evidence="7" id="KW-0283">Flagellar rotation</keyword>
<feature type="domain" description="Flagellar motor switch protein FliN-like C-terminal" evidence="11">
    <location>
        <begin position="229"/>
        <end position="298"/>
    </location>
</feature>
<evidence type="ECO:0000313" key="13">
    <source>
        <dbReference type="Proteomes" id="UP000199064"/>
    </source>
</evidence>
<evidence type="ECO:0000256" key="10">
    <source>
        <dbReference type="ARBA" id="ARBA00025044"/>
    </source>
</evidence>
<dbReference type="GO" id="GO:0005886">
    <property type="term" value="C:plasma membrane"/>
    <property type="evidence" value="ECO:0007669"/>
    <property type="project" value="UniProtKB-SubCell"/>
</dbReference>
<sequence>MALTEDPELMRALVVERLVGATGDPRKVVEAARSCATRALPRVMESLEEKLPTPIAVDLVDVEIVRLADLKPQPDCCDALVVVPGEVSGDALTMRLDPTAISLLVGAMFGGNPELPAVPVERPPSAIERDVAAHAFELFARALNGKGARSLGLRLQMPTVLAGADFRRFVVRDGPGVRIRFAVGGEEQGGLLTAWMPQRLLLETRDTEAEDKRQQNAKAADWHNRFSDEVMRSNVRLKATIPLMRMALGQLASLHEGQVIEFGDGAQPEARLAVRDKTVFTCDFGKAGHHYTVRIKQPFDARKDVVEGLLAQ</sequence>
<keyword evidence="9" id="KW-0975">Bacterial flagellum</keyword>
<evidence type="ECO:0000256" key="5">
    <source>
        <dbReference type="ARBA" id="ARBA00022475"/>
    </source>
</evidence>